<dbReference type="Proteomes" id="UP001165121">
    <property type="component" value="Unassembled WGS sequence"/>
</dbReference>
<name>A0A9W7CNW4_9STRA</name>
<protein>
    <submittedName>
        <fullName evidence="1">Unnamed protein product</fullName>
    </submittedName>
</protein>
<sequence length="272" mass="30054">MQLSGLYSGSTQSKLSQDQRVGVGSVMASTVKPTAPSSQQTMPLMGGSRNREDIANLRRIRECLPDQPGRARILHIAHDAADPVNILKPVPCLILDNEEDKFLLGDDVLKALRIDIERQLELLATPTCDDGDYDEVGPEVAAGENDAGATQKAVEALIQRALDEGFPAVKVERLRTILFAYYVWRLVLVNDPPANVEPKRVRVEKGCRSRWACAALSVRKRGGDNFRQTVDYKPFNSRTGPMAGIMPNLHVDLENMRGSNHFGLFGFSKGYH</sequence>
<dbReference type="Gene3D" id="3.10.10.10">
    <property type="entry name" value="HIV Type 1 Reverse Transcriptase, subunit A, domain 1"/>
    <property type="match status" value="1"/>
</dbReference>
<dbReference type="InterPro" id="IPR043502">
    <property type="entry name" value="DNA/RNA_pol_sf"/>
</dbReference>
<dbReference type="Gene3D" id="3.30.70.270">
    <property type="match status" value="1"/>
</dbReference>
<gene>
    <name evidence="1" type="ORF">Pfra01_000909600</name>
</gene>
<dbReference type="SUPFAM" id="SSF56672">
    <property type="entry name" value="DNA/RNA polymerases"/>
    <property type="match status" value="1"/>
</dbReference>
<dbReference type="EMBL" id="BSXT01000837">
    <property type="protein sequence ID" value="GMF34898.1"/>
    <property type="molecule type" value="Genomic_DNA"/>
</dbReference>
<evidence type="ECO:0000313" key="2">
    <source>
        <dbReference type="Proteomes" id="UP001165121"/>
    </source>
</evidence>
<comment type="caution">
    <text evidence="1">The sequence shown here is derived from an EMBL/GenBank/DDBJ whole genome shotgun (WGS) entry which is preliminary data.</text>
</comment>
<accession>A0A9W7CNW4</accession>
<reference evidence="1" key="1">
    <citation type="submission" date="2023-04" db="EMBL/GenBank/DDBJ databases">
        <title>Phytophthora fragariaefolia NBRC 109709.</title>
        <authorList>
            <person name="Ichikawa N."/>
            <person name="Sato H."/>
            <person name="Tonouchi N."/>
        </authorList>
    </citation>
    <scope>NUCLEOTIDE SEQUENCE</scope>
    <source>
        <strain evidence="1">NBRC 109709</strain>
    </source>
</reference>
<organism evidence="1 2">
    <name type="scientific">Phytophthora fragariaefolia</name>
    <dbReference type="NCBI Taxonomy" id="1490495"/>
    <lineage>
        <taxon>Eukaryota</taxon>
        <taxon>Sar</taxon>
        <taxon>Stramenopiles</taxon>
        <taxon>Oomycota</taxon>
        <taxon>Peronosporomycetes</taxon>
        <taxon>Peronosporales</taxon>
        <taxon>Peronosporaceae</taxon>
        <taxon>Phytophthora</taxon>
    </lineage>
</organism>
<dbReference type="InterPro" id="IPR043128">
    <property type="entry name" value="Rev_trsase/Diguanyl_cyclase"/>
</dbReference>
<dbReference type="AlphaFoldDB" id="A0A9W7CNW4"/>
<proteinExistence type="predicted"/>
<evidence type="ECO:0000313" key="1">
    <source>
        <dbReference type="EMBL" id="GMF34898.1"/>
    </source>
</evidence>
<keyword evidence="2" id="KW-1185">Reference proteome</keyword>